<proteinExistence type="predicted"/>
<dbReference type="EMBL" id="GIFC01005690">
    <property type="protein sequence ID" value="MXU87773.1"/>
    <property type="molecule type" value="Transcribed_RNA"/>
</dbReference>
<dbReference type="AlphaFoldDB" id="A0A6B0UI69"/>
<organism evidence="2">
    <name type="scientific">Ixodes ricinus</name>
    <name type="common">Common tick</name>
    <name type="synonym">Acarus ricinus</name>
    <dbReference type="NCBI Taxonomy" id="34613"/>
    <lineage>
        <taxon>Eukaryota</taxon>
        <taxon>Metazoa</taxon>
        <taxon>Ecdysozoa</taxon>
        <taxon>Arthropoda</taxon>
        <taxon>Chelicerata</taxon>
        <taxon>Arachnida</taxon>
        <taxon>Acari</taxon>
        <taxon>Parasitiformes</taxon>
        <taxon>Ixodida</taxon>
        <taxon>Ixodoidea</taxon>
        <taxon>Ixodidae</taxon>
        <taxon>Ixodinae</taxon>
        <taxon>Ixodes</taxon>
    </lineage>
</organism>
<feature type="chain" id="PRO_5025493795" evidence="1">
    <location>
        <begin position="21"/>
        <end position="98"/>
    </location>
</feature>
<reference evidence="2" key="1">
    <citation type="submission" date="2019-12" db="EMBL/GenBank/DDBJ databases">
        <title>An insight into the sialome of adult female Ixodes ricinus ticks feeding for 6 days.</title>
        <authorList>
            <person name="Perner J."/>
            <person name="Ribeiro J.M.C."/>
        </authorList>
    </citation>
    <scope>NUCLEOTIDE SEQUENCE</scope>
    <source>
        <strain evidence="2">Semi-engorged</strain>
        <tissue evidence="2">Salivary glands</tissue>
    </source>
</reference>
<keyword evidence="1" id="KW-0732">Signal</keyword>
<sequence length="98" mass="11497">MFGLPCLQSLLVTWLHFLLATPVYRSCRQSVFVVSGRTVCCTSARRHEKDILLFRLTYGIVSPVRCLWCIWGRRWSTVGIVDLLKATRWLLVERRQRT</sequence>
<accession>A0A6B0UI69</accession>
<evidence type="ECO:0000256" key="1">
    <source>
        <dbReference type="SAM" id="SignalP"/>
    </source>
</evidence>
<evidence type="ECO:0000313" key="2">
    <source>
        <dbReference type="EMBL" id="MXU87773.1"/>
    </source>
</evidence>
<protein>
    <submittedName>
        <fullName evidence="2">Putative secreted protein</fullName>
    </submittedName>
</protein>
<name>A0A6B0UI69_IXORI</name>
<feature type="signal peptide" evidence="1">
    <location>
        <begin position="1"/>
        <end position="20"/>
    </location>
</feature>